<name>A0A845AKG2_9SPHN</name>
<evidence type="ECO:0000313" key="2">
    <source>
        <dbReference type="EMBL" id="MXP30104.1"/>
    </source>
</evidence>
<keyword evidence="1" id="KW-0175">Coiled coil</keyword>
<gene>
    <name evidence="2" type="ORF">GRI58_14945</name>
</gene>
<evidence type="ECO:0000256" key="1">
    <source>
        <dbReference type="SAM" id="Coils"/>
    </source>
</evidence>
<dbReference type="RefSeq" id="WP_160754402.1">
    <property type="nucleotide sequence ID" value="NZ_WTYA01000016.1"/>
</dbReference>
<evidence type="ECO:0000313" key="3">
    <source>
        <dbReference type="Proteomes" id="UP000439780"/>
    </source>
</evidence>
<comment type="caution">
    <text evidence="2">The sequence shown here is derived from an EMBL/GenBank/DDBJ whole genome shotgun (WGS) entry which is preliminary data.</text>
</comment>
<organism evidence="2 3">
    <name type="scientific">Qipengyuania algicida</name>
    <dbReference type="NCBI Taxonomy" id="1836209"/>
    <lineage>
        <taxon>Bacteria</taxon>
        <taxon>Pseudomonadati</taxon>
        <taxon>Pseudomonadota</taxon>
        <taxon>Alphaproteobacteria</taxon>
        <taxon>Sphingomonadales</taxon>
        <taxon>Erythrobacteraceae</taxon>
        <taxon>Qipengyuania</taxon>
    </lineage>
</organism>
<keyword evidence="3" id="KW-1185">Reference proteome</keyword>
<sequence>MSEASKTDRNLRHELANAKQEQIALKGMLKRAADELDHVVEENCSNEAKLDASVAASRLRRAASS</sequence>
<accession>A0A845AKG2</accession>
<dbReference type="OrthoDB" id="7411176at2"/>
<proteinExistence type="predicted"/>
<dbReference type="AlphaFoldDB" id="A0A845AKG2"/>
<protein>
    <submittedName>
        <fullName evidence="2">Uncharacterized protein</fullName>
    </submittedName>
</protein>
<feature type="coiled-coil region" evidence="1">
    <location>
        <begin position="1"/>
        <end position="35"/>
    </location>
</feature>
<dbReference type="Proteomes" id="UP000439780">
    <property type="component" value="Unassembled WGS sequence"/>
</dbReference>
<reference evidence="2 3" key="1">
    <citation type="submission" date="2019-12" db="EMBL/GenBank/DDBJ databases">
        <title>Genomic-based taxomic classification of the family Erythrobacteraceae.</title>
        <authorList>
            <person name="Xu L."/>
        </authorList>
    </citation>
    <scope>NUCLEOTIDE SEQUENCE [LARGE SCALE GENOMIC DNA]</scope>
    <source>
        <strain evidence="2 3">KEMB 9005-328</strain>
    </source>
</reference>
<dbReference type="EMBL" id="WTYA01000016">
    <property type="protein sequence ID" value="MXP30104.1"/>
    <property type="molecule type" value="Genomic_DNA"/>
</dbReference>